<dbReference type="GeneID" id="36572242"/>
<evidence type="ECO:0000313" key="2">
    <source>
        <dbReference type="EMBL" id="PSS16845.1"/>
    </source>
</evidence>
<dbReference type="EMBL" id="KZ679012">
    <property type="protein sequence ID" value="PSS16845.1"/>
    <property type="molecule type" value="Genomic_DNA"/>
</dbReference>
<evidence type="ECO:0000259" key="1">
    <source>
        <dbReference type="Pfam" id="PF20150"/>
    </source>
</evidence>
<dbReference type="PANTHER" id="PTHR35910">
    <property type="entry name" value="2EXR DOMAIN-CONTAINING PROTEIN"/>
    <property type="match status" value="1"/>
</dbReference>
<dbReference type="Pfam" id="PF20150">
    <property type="entry name" value="2EXR"/>
    <property type="match status" value="1"/>
</dbReference>
<evidence type="ECO:0000313" key="3">
    <source>
        <dbReference type="Proteomes" id="UP000241818"/>
    </source>
</evidence>
<dbReference type="InterPro" id="IPR045518">
    <property type="entry name" value="2EXR"/>
</dbReference>
<dbReference type="PANTHER" id="PTHR35910:SF6">
    <property type="entry name" value="2EXR DOMAIN-CONTAINING PROTEIN"/>
    <property type="match status" value="1"/>
</dbReference>
<accession>A0A2T3B0B1</accession>
<feature type="domain" description="2EXR" evidence="1">
    <location>
        <begin position="12"/>
        <end position="90"/>
    </location>
</feature>
<organism evidence="2 3">
    <name type="scientific">Amorphotheca resinae ATCC 22711</name>
    <dbReference type="NCBI Taxonomy" id="857342"/>
    <lineage>
        <taxon>Eukaryota</taxon>
        <taxon>Fungi</taxon>
        <taxon>Dikarya</taxon>
        <taxon>Ascomycota</taxon>
        <taxon>Pezizomycotina</taxon>
        <taxon>Leotiomycetes</taxon>
        <taxon>Helotiales</taxon>
        <taxon>Amorphothecaceae</taxon>
        <taxon>Amorphotheca</taxon>
    </lineage>
</organism>
<dbReference type="Proteomes" id="UP000241818">
    <property type="component" value="Unassembled WGS sequence"/>
</dbReference>
<dbReference type="InParanoid" id="A0A2T3B0B1"/>
<dbReference type="OrthoDB" id="3473305at2759"/>
<protein>
    <recommendedName>
        <fullName evidence="1">2EXR domain-containing protein</fullName>
    </recommendedName>
</protein>
<reference evidence="2 3" key="1">
    <citation type="journal article" date="2018" name="New Phytol.">
        <title>Comparative genomics and transcriptomics depict ericoid mycorrhizal fungi as versatile saprotrophs and plant mutualists.</title>
        <authorList>
            <person name="Martino E."/>
            <person name="Morin E."/>
            <person name="Grelet G.A."/>
            <person name="Kuo A."/>
            <person name="Kohler A."/>
            <person name="Daghino S."/>
            <person name="Barry K.W."/>
            <person name="Cichocki N."/>
            <person name="Clum A."/>
            <person name="Dockter R.B."/>
            <person name="Hainaut M."/>
            <person name="Kuo R.C."/>
            <person name="LaButti K."/>
            <person name="Lindahl B.D."/>
            <person name="Lindquist E.A."/>
            <person name="Lipzen A."/>
            <person name="Khouja H.R."/>
            <person name="Magnuson J."/>
            <person name="Murat C."/>
            <person name="Ohm R.A."/>
            <person name="Singer S.W."/>
            <person name="Spatafora J.W."/>
            <person name="Wang M."/>
            <person name="Veneault-Fourrey C."/>
            <person name="Henrissat B."/>
            <person name="Grigoriev I.V."/>
            <person name="Martin F.M."/>
            <person name="Perotto S."/>
        </authorList>
    </citation>
    <scope>NUCLEOTIDE SEQUENCE [LARGE SCALE GENOMIC DNA]</scope>
    <source>
        <strain evidence="2 3">ATCC 22711</strain>
    </source>
</reference>
<proteinExistence type="predicted"/>
<keyword evidence="3" id="KW-1185">Reference proteome</keyword>
<gene>
    <name evidence="2" type="ORF">M430DRAFT_19812</name>
</gene>
<dbReference type="AlphaFoldDB" id="A0A2T3B0B1"/>
<name>A0A2T3B0B1_AMORE</name>
<sequence length="217" mass="24731">MDQSAVAPTLEFTLFPQLLSEIRVKIWKHSLNNITPRLIEIHPDVKEGGYYSPARIPAILHTCYESRQEALKVYKLSFGTEKIPPRIFFCAADTLFLSHFCFTVRRFHSFMKETTGFDAVQSLAACMIISAYLMTRSGEDAESLWLKLFSDLREMICTDHIPRYASCRDRTVRILNFVPPEGDAVFAALFLSKTGMILNQGLIEAVTDRETRSTSSY</sequence>
<dbReference type="RefSeq" id="XP_024720353.1">
    <property type="nucleotide sequence ID" value="XM_024864161.1"/>
</dbReference>